<comment type="caution">
    <text evidence="1">The sequence shown here is derived from an EMBL/GenBank/DDBJ whole genome shotgun (WGS) entry which is preliminary data.</text>
</comment>
<keyword evidence="2" id="KW-1185">Reference proteome</keyword>
<proteinExistence type="predicted"/>
<dbReference type="EMBL" id="QJJU01000013">
    <property type="protein sequence ID" value="PXX06498.1"/>
    <property type="molecule type" value="Genomic_DNA"/>
</dbReference>
<dbReference type="Proteomes" id="UP000247781">
    <property type="component" value="Unassembled WGS sequence"/>
</dbReference>
<organism evidence="1 2">
    <name type="scientific">Mycolicibacterium moriokaense</name>
    <dbReference type="NCBI Taxonomy" id="39691"/>
    <lineage>
        <taxon>Bacteria</taxon>
        <taxon>Bacillati</taxon>
        <taxon>Actinomycetota</taxon>
        <taxon>Actinomycetes</taxon>
        <taxon>Mycobacteriales</taxon>
        <taxon>Mycobacteriaceae</taxon>
        <taxon>Mycolicibacterium</taxon>
    </lineage>
</organism>
<evidence type="ECO:0000313" key="1">
    <source>
        <dbReference type="EMBL" id="PXX06498.1"/>
    </source>
</evidence>
<accession>A0A318HQ30</accession>
<name>A0A318HQ30_9MYCO</name>
<evidence type="ECO:0000313" key="2">
    <source>
        <dbReference type="Proteomes" id="UP000247781"/>
    </source>
</evidence>
<dbReference type="AlphaFoldDB" id="A0A318HQ30"/>
<sequence length="62" mass="6540">MACVAALRCHGRAAFLLISGVAGLRKVADKRSAIVVTFDEDYNNITTGVGNEGNHIVTIVIP</sequence>
<gene>
    <name evidence="1" type="ORF">C8E89_11310</name>
</gene>
<reference evidence="2" key="1">
    <citation type="submission" date="2018-05" db="EMBL/GenBank/DDBJ databases">
        <authorList>
            <person name="Deangelis K."/>
            <person name="Huntemann M."/>
            <person name="Clum A."/>
            <person name="Pillay M."/>
            <person name="Palaniappan K."/>
            <person name="Varghese N."/>
            <person name="Mikhailova N."/>
            <person name="Stamatis D."/>
            <person name="Reddy T."/>
            <person name="Daum C."/>
            <person name="Shapiro N."/>
            <person name="Ivanova N."/>
            <person name="Kyrpides N."/>
            <person name="Woyke T."/>
        </authorList>
    </citation>
    <scope>NUCLEOTIDE SEQUENCE [LARGE SCALE GENOMIC DNA]</scope>
    <source>
        <strain evidence="2">GAS496</strain>
    </source>
</reference>
<protein>
    <submittedName>
        <fullName evidence="1">Uncharacterized protein</fullName>
    </submittedName>
</protein>
<reference evidence="1 2" key="2">
    <citation type="submission" date="2018-06" db="EMBL/GenBank/DDBJ databases">
        <title>Sequencing of bacterial isolates from soil warming experiment in Harvard Forest, Massachusetts, USA.</title>
        <authorList>
            <person name="Deangelis K.PhD."/>
        </authorList>
    </citation>
    <scope>NUCLEOTIDE SEQUENCE [LARGE SCALE GENOMIC DNA]</scope>
    <source>
        <strain evidence="1 2">GAS496</strain>
    </source>
</reference>